<dbReference type="Gene3D" id="1.10.357.10">
    <property type="entry name" value="Tetracycline Repressor, domain 2"/>
    <property type="match status" value="1"/>
</dbReference>
<dbReference type="HOGENOM" id="CLU_069356_29_3_9"/>
<dbReference type="InterPro" id="IPR009057">
    <property type="entry name" value="Homeodomain-like_sf"/>
</dbReference>
<dbReference type="GO" id="GO:0000976">
    <property type="term" value="F:transcription cis-regulatory region binding"/>
    <property type="evidence" value="ECO:0007669"/>
    <property type="project" value="TreeGrafter"/>
</dbReference>
<evidence type="ECO:0000313" key="5">
    <source>
        <dbReference type="Proteomes" id="UP000029585"/>
    </source>
</evidence>
<evidence type="ECO:0000313" key="4">
    <source>
        <dbReference type="EMBL" id="KGF53276.1"/>
    </source>
</evidence>
<evidence type="ECO:0000259" key="3">
    <source>
        <dbReference type="PROSITE" id="PS50977"/>
    </source>
</evidence>
<dbReference type="PRINTS" id="PR00455">
    <property type="entry name" value="HTHTETR"/>
</dbReference>
<sequence>MARISKPPEVRRQEILDTAMELFAEKGYEDTSMADIARRMGVVQGLCYRYFDSKRVLFREAMEQYVRECCAAGLPIIHDRSRTIRQRLDDMAALTLETEQNARYHAFYHRPENQSIHEELNWRICAYLTPHVAEELEDACQRGELRLEHPALAASYLLHGQIGLLGEHAVPLEERVALLRRYAGRILEPEY</sequence>
<evidence type="ECO:0000256" key="1">
    <source>
        <dbReference type="ARBA" id="ARBA00023125"/>
    </source>
</evidence>
<dbReference type="InterPro" id="IPR001647">
    <property type="entry name" value="HTH_TetR"/>
</dbReference>
<feature type="domain" description="HTH tetR-type" evidence="3">
    <location>
        <begin position="9"/>
        <end position="69"/>
    </location>
</feature>
<comment type="caution">
    <text evidence="4">The sequence shown here is derived from an EMBL/GenBank/DDBJ whole genome shotgun (WGS) entry which is preliminary data.</text>
</comment>
<dbReference type="RefSeq" id="WP_044943188.1">
    <property type="nucleotide sequence ID" value="NZ_KN174167.1"/>
</dbReference>
<dbReference type="Proteomes" id="UP000029585">
    <property type="component" value="Unassembled WGS sequence"/>
</dbReference>
<dbReference type="EMBL" id="ADLO01000114">
    <property type="protein sequence ID" value="KGF53276.1"/>
    <property type="molecule type" value="Genomic_DNA"/>
</dbReference>
<organism evidence="4 5">
    <name type="scientific">Flavonifractor plautii 1_3_50AFAA</name>
    <dbReference type="NCBI Taxonomy" id="742738"/>
    <lineage>
        <taxon>Bacteria</taxon>
        <taxon>Bacillati</taxon>
        <taxon>Bacillota</taxon>
        <taxon>Clostridia</taxon>
        <taxon>Eubacteriales</taxon>
        <taxon>Oscillospiraceae</taxon>
        <taxon>Flavonifractor</taxon>
    </lineage>
</organism>
<dbReference type="AlphaFoldDB" id="A0A096B2X9"/>
<protein>
    <recommendedName>
        <fullName evidence="3">HTH tetR-type domain-containing protein</fullName>
    </recommendedName>
</protein>
<gene>
    <name evidence="4" type="ORF">HMPREF9460_03785</name>
</gene>
<dbReference type="GO" id="GO:0003700">
    <property type="term" value="F:DNA-binding transcription factor activity"/>
    <property type="evidence" value="ECO:0007669"/>
    <property type="project" value="TreeGrafter"/>
</dbReference>
<name>A0A096B2X9_FLAPL</name>
<keyword evidence="5" id="KW-1185">Reference proteome</keyword>
<keyword evidence="1 2" id="KW-0238">DNA-binding</keyword>
<dbReference type="PATRIC" id="fig|742738.3.peg.3896"/>
<feature type="DNA-binding region" description="H-T-H motif" evidence="2">
    <location>
        <begin position="32"/>
        <end position="51"/>
    </location>
</feature>
<dbReference type="PANTHER" id="PTHR30055:SF226">
    <property type="entry name" value="HTH-TYPE TRANSCRIPTIONAL REGULATOR PKSA"/>
    <property type="match status" value="1"/>
</dbReference>
<dbReference type="PANTHER" id="PTHR30055">
    <property type="entry name" value="HTH-TYPE TRANSCRIPTIONAL REGULATOR RUTR"/>
    <property type="match status" value="1"/>
</dbReference>
<dbReference type="eggNOG" id="COG1309">
    <property type="taxonomic scope" value="Bacteria"/>
</dbReference>
<reference evidence="4 5" key="1">
    <citation type="submission" date="2011-08" db="EMBL/GenBank/DDBJ databases">
        <title>The Genome Sequence of Clostridium orbiscindens 1_3_50AFAA.</title>
        <authorList>
            <consortium name="The Broad Institute Genome Sequencing Platform"/>
            <person name="Earl A."/>
            <person name="Ward D."/>
            <person name="Feldgarden M."/>
            <person name="Gevers D."/>
            <person name="Daigneault M."/>
            <person name="Strauss J."/>
            <person name="Allen-Vercoe E."/>
            <person name="Young S.K."/>
            <person name="Zeng Q."/>
            <person name="Gargeya S."/>
            <person name="Fitzgerald M."/>
            <person name="Haas B."/>
            <person name="Abouelleil A."/>
            <person name="Alvarado L."/>
            <person name="Arachchi H.M."/>
            <person name="Berlin A."/>
            <person name="Brown A."/>
            <person name="Chapman S.B."/>
            <person name="Chen Z."/>
            <person name="Dunbar C."/>
            <person name="Freedman E."/>
            <person name="Gearin G."/>
            <person name="Gellesch M."/>
            <person name="Goldberg J."/>
            <person name="Griggs A."/>
            <person name="Gujja S."/>
            <person name="Heiman D."/>
            <person name="Howarth C."/>
            <person name="Larson L."/>
            <person name="Lui A."/>
            <person name="MacDonald P.J.P."/>
            <person name="Montmayeur A."/>
            <person name="Murphy C."/>
            <person name="Neiman D."/>
            <person name="Pearson M."/>
            <person name="Priest M."/>
            <person name="Roberts A."/>
            <person name="Saif S."/>
            <person name="Shea T."/>
            <person name="Shenoy N."/>
            <person name="Sisk P."/>
            <person name="Stolte C."/>
            <person name="Sykes S."/>
            <person name="Wortman J."/>
            <person name="Nusbaum C."/>
            <person name="Birren B."/>
        </authorList>
    </citation>
    <scope>NUCLEOTIDE SEQUENCE [LARGE SCALE GENOMIC DNA]</scope>
    <source>
        <strain evidence="4 5">1_3_50AFAA</strain>
    </source>
</reference>
<proteinExistence type="predicted"/>
<accession>A0A096B2X9</accession>
<dbReference type="InterPro" id="IPR050109">
    <property type="entry name" value="HTH-type_TetR-like_transc_reg"/>
</dbReference>
<evidence type="ECO:0000256" key="2">
    <source>
        <dbReference type="PROSITE-ProRule" id="PRU00335"/>
    </source>
</evidence>
<dbReference type="PROSITE" id="PS50977">
    <property type="entry name" value="HTH_TETR_2"/>
    <property type="match status" value="1"/>
</dbReference>
<dbReference type="Pfam" id="PF00440">
    <property type="entry name" value="TetR_N"/>
    <property type="match status" value="1"/>
</dbReference>
<dbReference type="SUPFAM" id="SSF46689">
    <property type="entry name" value="Homeodomain-like"/>
    <property type="match status" value="1"/>
</dbReference>